<evidence type="ECO:0000256" key="1">
    <source>
        <dbReference type="ARBA" id="ARBA00007435"/>
    </source>
</evidence>
<sequence length="128" mass="13718">MTGRPDAWVYLLRCGDGSLYCGWTVDLDARLAVHAAGRGAKYTRSRLPVELVWAAPQEDRAAAMREERRIKRLSRTEKLALLDSPSGQTSRAPHCGSSRGSDAPIDPACAAPSGDSQPSSPSRSARPG</sequence>
<dbReference type="OrthoDB" id="9797095at2"/>
<dbReference type="RefSeq" id="WP_107570308.1">
    <property type="nucleotide sequence ID" value="NZ_PYYB01000002.1"/>
</dbReference>
<evidence type="ECO:0000313" key="4">
    <source>
        <dbReference type="EMBL" id="PTL56589.1"/>
    </source>
</evidence>
<name>A0A2T4UFN0_9ACTN</name>
<evidence type="ECO:0000259" key="3">
    <source>
        <dbReference type="PROSITE" id="PS50164"/>
    </source>
</evidence>
<dbReference type="PROSITE" id="PS50164">
    <property type="entry name" value="GIY_YIG"/>
    <property type="match status" value="1"/>
</dbReference>
<dbReference type="AlphaFoldDB" id="A0A2T4UFN0"/>
<dbReference type="SUPFAM" id="SSF82771">
    <property type="entry name" value="GIY-YIG endonuclease"/>
    <property type="match status" value="1"/>
</dbReference>
<dbReference type="PANTHER" id="PTHR34477:SF1">
    <property type="entry name" value="UPF0213 PROTEIN YHBQ"/>
    <property type="match status" value="1"/>
</dbReference>
<keyword evidence="5" id="KW-1185">Reference proteome</keyword>
<evidence type="ECO:0000256" key="2">
    <source>
        <dbReference type="SAM" id="MobiDB-lite"/>
    </source>
</evidence>
<accession>A0A2T4UFN0</accession>
<feature type="domain" description="GIY-YIG" evidence="3">
    <location>
        <begin position="5"/>
        <end position="80"/>
    </location>
</feature>
<dbReference type="CDD" id="cd10456">
    <property type="entry name" value="GIY-YIG_UPF0213"/>
    <property type="match status" value="1"/>
</dbReference>
<proteinExistence type="inferred from homology"/>
<dbReference type="InterPro" id="IPR000305">
    <property type="entry name" value="GIY-YIG_endonuc"/>
</dbReference>
<dbReference type="Gene3D" id="3.40.1440.10">
    <property type="entry name" value="GIY-YIG endonuclease"/>
    <property type="match status" value="1"/>
</dbReference>
<reference evidence="4 5" key="1">
    <citation type="submission" date="2018-03" db="EMBL/GenBank/DDBJ databases">
        <title>Aquarubrobacter algicola gen. nov., sp. nov., a novel actinobacterium isolated from shallow eutrophic lake during the end of cyanobacterial harmful algal blooms.</title>
        <authorList>
            <person name="Chun S.J."/>
        </authorList>
    </citation>
    <scope>NUCLEOTIDE SEQUENCE [LARGE SCALE GENOMIC DNA]</scope>
    <source>
        <strain evidence="4 5">Seoho-28</strain>
    </source>
</reference>
<comment type="similarity">
    <text evidence="1">Belongs to the UPF0213 family.</text>
</comment>
<comment type="caution">
    <text evidence="4">The sequence shown here is derived from an EMBL/GenBank/DDBJ whole genome shotgun (WGS) entry which is preliminary data.</text>
</comment>
<dbReference type="Pfam" id="PF01541">
    <property type="entry name" value="GIY-YIG"/>
    <property type="match status" value="1"/>
</dbReference>
<gene>
    <name evidence="4" type="ORF">C7Y72_16710</name>
</gene>
<protein>
    <recommendedName>
        <fullName evidence="3">GIY-YIG domain-containing protein</fullName>
    </recommendedName>
</protein>
<organism evidence="4 5">
    <name type="scientific">Paraconexibacter algicola</name>
    <dbReference type="NCBI Taxonomy" id="2133960"/>
    <lineage>
        <taxon>Bacteria</taxon>
        <taxon>Bacillati</taxon>
        <taxon>Actinomycetota</taxon>
        <taxon>Thermoleophilia</taxon>
        <taxon>Solirubrobacterales</taxon>
        <taxon>Paraconexibacteraceae</taxon>
        <taxon>Paraconexibacter</taxon>
    </lineage>
</organism>
<dbReference type="InterPro" id="IPR050190">
    <property type="entry name" value="UPF0213_domain"/>
</dbReference>
<dbReference type="InterPro" id="IPR035901">
    <property type="entry name" value="GIY-YIG_endonuc_sf"/>
</dbReference>
<dbReference type="Proteomes" id="UP000240739">
    <property type="component" value="Unassembled WGS sequence"/>
</dbReference>
<dbReference type="EMBL" id="PYYB01000002">
    <property type="protein sequence ID" value="PTL56589.1"/>
    <property type="molecule type" value="Genomic_DNA"/>
</dbReference>
<dbReference type="PANTHER" id="PTHR34477">
    <property type="entry name" value="UPF0213 PROTEIN YHBQ"/>
    <property type="match status" value="1"/>
</dbReference>
<evidence type="ECO:0000313" key="5">
    <source>
        <dbReference type="Proteomes" id="UP000240739"/>
    </source>
</evidence>
<feature type="region of interest" description="Disordered" evidence="2">
    <location>
        <begin position="74"/>
        <end position="128"/>
    </location>
</feature>
<feature type="compositionally biased region" description="Low complexity" evidence="2">
    <location>
        <begin position="110"/>
        <end position="128"/>
    </location>
</feature>